<dbReference type="Proteomes" id="UP001207654">
    <property type="component" value="Unassembled WGS sequence"/>
</dbReference>
<dbReference type="EMBL" id="JAPNKA010000001">
    <property type="protein sequence ID" value="MCY1073859.1"/>
    <property type="molecule type" value="Genomic_DNA"/>
</dbReference>
<keyword evidence="2" id="KW-1185">Reference proteome</keyword>
<protein>
    <submittedName>
        <fullName evidence="1">Uncharacterized protein</fullName>
    </submittedName>
</protein>
<dbReference type="RefSeq" id="WP_267532848.1">
    <property type="nucleotide sequence ID" value="NZ_JAPNKA010000001.1"/>
</dbReference>
<accession>A0ABT3ZWT0</accession>
<sequence length="57" mass="6149">MSGYLFTSKHHGLDVEVDLSSQVLELEVDEQESFLALLGATPPATAARHQGSSGQRH</sequence>
<evidence type="ECO:0000313" key="2">
    <source>
        <dbReference type="Proteomes" id="UP001207654"/>
    </source>
</evidence>
<evidence type="ECO:0000313" key="1">
    <source>
        <dbReference type="EMBL" id="MCY1073859.1"/>
    </source>
</evidence>
<name>A0ABT3ZWT0_9BACT</name>
<gene>
    <name evidence="1" type="ORF">OV287_05125</name>
</gene>
<organism evidence="1 2">
    <name type="scientific">Archangium lansingense</name>
    <dbReference type="NCBI Taxonomy" id="2995310"/>
    <lineage>
        <taxon>Bacteria</taxon>
        <taxon>Pseudomonadati</taxon>
        <taxon>Myxococcota</taxon>
        <taxon>Myxococcia</taxon>
        <taxon>Myxococcales</taxon>
        <taxon>Cystobacterineae</taxon>
        <taxon>Archangiaceae</taxon>
        <taxon>Archangium</taxon>
    </lineage>
</organism>
<reference evidence="1 2" key="1">
    <citation type="submission" date="2022-11" db="EMBL/GenBank/DDBJ databases">
        <title>Minimal conservation of predation-associated metabolite biosynthetic gene clusters underscores biosynthetic potential of Myxococcota including descriptions for ten novel species: Archangium lansinium sp. nov., Myxococcus landrumus sp. nov., Nannocystis bai.</title>
        <authorList>
            <person name="Ahearne A."/>
            <person name="Stevens C."/>
            <person name="Phillips K."/>
        </authorList>
    </citation>
    <scope>NUCLEOTIDE SEQUENCE [LARGE SCALE GENOMIC DNA]</scope>
    <source>
        <strain evidence="1 2">MIWBW</strain>
    </source>
</reference>
<proteinExistence type="predicted"/>
<comment type="caution">
    <text evidence="1">The sequence shown here is derived from an EMBL/GenBank/DDBJ whole genome shotgun (WGS) entry which is preliminary data.</text>
</comment>